<dbReference type="InterPro" id="IPR001128">
    <property type="entry name" value="Cyt_P450"/>
</dbReference>
<dbReference type="GO" id="GO:0004497">
    <property type="term" value="F:monooxygenase activity"/>
    <property type="evidence" value="ECO:0007669"/>
    <property type="project" value="UniProtKB-KW"/>
</dbReference>
<comment type="cofactor">
    <cofactor evidence="1 8">
        <name>heme</name>
        <dbReference type="ChEBI" id="CHEBI:30413"/>
    </cofactor>
</comment>
<sequence>MDIFIAGTDTSAATIVWTMVELIKNPEAMKKAQDEITEIAWGKENIEESDLPKLSYLKLVLKESFRLHPPAPLLIPRETTRACTINGYEIPAKTRILINARTIARDPFYWKDPDSFKPERFFYSSVDFRGHDYELIPFGIGRRSCPGINFSVLTVELALANLLHYFDWKLPHGITRDDVDMVEAVGLTVHKKTPLLLIATPRPR</sequence>
<evidence type="ECO:0000256" key="2">
    <source>
        <dbReference type="ARBA" id="ARBA00010617"/>
    </source>
</evidence>
<dbReference type="InterPro" id="IPR052306">
    <property type="entry name" value="CYP450_71D"/>
</dbReference>
<dbReference type="PANTHER" id="PTHR47953:SF1">
    <property type="entry name" value="CYTOCHROME P450 71A9"/>
    <property type="match status" value="1"/>
</dbReference>
<dbReference type="PROSITE" id="PS00086">
    <property type="entry name" value="CYTOCHROME_P450"/>
    <property type="match status" value="1"/>
</dbReference>
<protein>
    <recommendedName>
        <fullName evidence="12">Cytochrome P450</fullName>
    </recommendedName>
</protein>
<dbReference type="InterPro" id="IPR036396">
    <property type="entry name" value="Cyt_P450_sf"/>
</dbReference>
<evidence type="ECO:0008006" key="12">
    <source>
        <dbReference type="Google" id="ProtNLM"/>
    </source>
</evidence>
<dbReference type="PANTHER" id="PTHR47953">
    <property type="entry name" value="OS08G0105600 PROTEIN"/>
    <property type="match status" value="1"/>
</dbReference>
<comment type="caution">
    <text evidence="10">The sequence shown here is derived from an EMBL/GenBank/DDBJ whole genome shotgun (WGS) entry which is preliminary data.</text>
</comment>
<comment type="similarity">
    <text evidence="2 9">Belongs to the cytochrome P450 family.</text>
</comment>
<evidence type="ECO:0000256" key="1">
    <source>
        <dbReference type="ARBA" id="ARBA00001971"/>
    </source>
</evidence>
<dbReference type="SUPFAM" id="SSF48264">
    <property type="entry name" value="Cytochrome P450"/>
    <property type="match status" value="1"/>
</dbReference>
<evidence type="ECO:0000256" key="9">
    <source>
        <dbReference type="RuleBase" id="RU000461"/>
    </source>
</evidence>
<keyword evidence="4 8" id="KW-0479">Metal-binding</keyword>
<accession>A0AAD3RYX6</accession>
<gene>
    <name evidence="10" type="ORF">Nepgr_003058</name>
</gene>
<name>A0AAD3RYX6_NEPGR</name>
<keyword evidence="6 8" id="KW-0408">Iron</keyword>
<dbReference type="GO" id="GO:0020037">
    <property type="term" value="F:heme binding"/>
    <property type="evidence" value="ECO:0007669"/>
    <property type="project" value="InterPro"/>
</dbReference>
<reference evidence="10" key="1">
    <citation type="submission" date="2023-05" db="EMBL/GenBank/DDBJ databases">
        <title>Nepenthes gracilis genome sequencing.</title>
        <authorList>
            <person name="Fukushima K."/>
        </authorList>
    </citation>
    <scope>NUCLEOTIDE SEQUENCE</scope>
    <source>
        <strain evidence="10">SING2019-196</strain>
    </source>
</reference>
<evidence type="ECO:0000256" key="8">
    <source>
        <dbReference type="PIRSR" id="PIRSR602401-1"/>
    </source>
</evidence>
<dbReference type="GO" id="GO:0005506">
    <property type="term" value="F:iron ion binding"/>
    <property type="evidence" value="ECO:0007669"/>
    <property type="project" value="InterPro"/>
</dbReference>
<evidence type="ECO:0000256" key="6">
    <source>
        <dbReference type="ARBA" id="ARBA00023004"/>
    </source>
</evidence>
<dbReference type="Proteomes" id="UP001279734">
    <property type="component" value="Unassembled WGS sequence"/>
</dbReference>
<keyword evidence="5 9" id="KW-0560">Oxidoreductase</keyword>
<keyword evidence="3 8" id="KW-0349">Heme</keyword>
<dbReference type="GO" id="GO:0016705">
    <property type="term" value="F:oxidoreductase activity, acting on paired donors, with incorporation or reduction of molecular oxygen"/>
    <property type="evidence" value="ECO:0007669"/>
    <property type="project" value="InterPro"/>
</dbReference>
<dbReference type="Gene3D" id="1.10.630.10">
    <property type="entry name" value="Cytochrome P450"/>
    <property type="match status" value="1"/>
</dbReference>
<dbReference type="InterPro" id="IPR017972">
    <property type="entry name" value="Cyt_P450_CS"/>
</dbReference>
<feature type="binding site" description="axial binding residue" evidence="8">
    <location>
        <position position="145"/>
    </location>
    <ligand>
        <name>heme</name>
        <dbReference type="ChEBI" id="CHEBI:30413"/>
    </ligand>
    <ligandPart>
        <name>Fe</name>
        <dbReference type="ChEBI" id="CHEBI:18248"/>
    </ligandPart>
</feature>
<proteinExistence type="inferred from homology"/>
<dbReference type="InterPro" id="IPR002401">
    <property type="entry name" value="Cyt_P450_E_grp-I"/>
</dbReference>
<evidence type="ECO:0000256" key="7">
    <source>
        <dbReference type="ARBA" id="ARBA00023033"/>
    </source>
</evidence>
<dbReference type="EMBL" id="BSYO01000002">
    <property type="protein sequence ID" value="GMH01219.1"/>
    <property type="molecule type" value="Genomic_DNA"/>
</dbReference>
<keyword evidence="7 9" id="KW-0503">Monooxygenase</keyword>
<evidence type="ECO:0000313" key="11">
    <source>
        <dbReference type="Proteomes" id="UP001279734"/>
    </source>
</evidence>
<dbReference type="PRINTS" id="PR00463">
    <property type="entry name" value="EP450I"/>
</dbReference>
<dbReference type="AlphaFoldDB" id="A0AAD3RYX6"/>
<dbReference type="PRINTS" id="PR00385">
    <property type="entry name" value="P450"/>
</dbReference>
<evidence type="ECO:0000256" key="5">
    <source>
        <dbReference type="ARBA" id="ARBA00023002"/>
    </source>
</evidence>
<evidence type="ECO:0000256" key="3">
    <source>
        <dbReference type="ARBA" id="ARBA00022617"/>
    </source>
</evidence>
<keyword evidence="11" id="KW-1185">Reference proteome</keyword>
<organism evidence="10 11">
    <name type="scientific">Nepenthes gracilis</name>
    <name type="common">Slender pitcher plant</name>
    <dbReference type="NCBI Taxonomy" id="150966"/>
    <lineage>
        <taxon>Eukaryota</taxon>
        <taxon>Viridiplantae</taxon>
        <taxon>Streptophyta</taxon>
        <taxon>Embryophyta</taxon>
        <taxon>Tracheophyta</taxon>
        <taxon>Spermatophyta</taxon>
        <taxon>Magnoliopsida</taxon>
        <taxon>eudicotyledons</taxon>
        <taxon>Gunneridae</taxon>
        <taxon>Pentapetalae</taxon>
        <taxon>Caryophyllales</taxon>
        <taxon>Nepenthaceae</taxon>
        <taxon>Nepenthes</taxon>
    </lineage>
</organism>
<evidence type="ECO:0000256" key="4">
    <source>
        <dbReference type="ARBA" id="ARBA00022723"/>
    </source>
</evidence>
<dbReference type="Pfam" id="PF00067">
    <property type="entry name" value="p450"/>
    <property type="match status" value="1"/>
</dbReference>
<dbReference type="FunFam" id="1.10.630.10:FF:000126">
    <property type="entry name" value="Predicted protein"/>
    <property type="match status" value="1"/>
</dbReference>
<evidence type="ECO:0000313" key="10">
    <source>
        <dbReference type="EMBL" id="GMH01219.1"/>
    </source>
</evidence>